<dbReference type="EMBL" id="CP065989">
    <property type="protein sequence ID" value="QQB14687.1"/>
    <property type="molecule type" value="Genomic_DNA"/>
</dbReference>
<evidence type="ECO:0000313" key="5">
    <source>
        <dbReference type="Proteomes" id="UP000595374"/>
    </source>
</evidence>
<gene>
    <name evidence="4" type="ORF">I6H47_01465</name>
</gene>
<evidence type="ECO:0000259" key="3">
    <source>
        <dbReference type="PROSITE" id="PS50977"/>
    </source>
</evidence>
<reference evidence="4 5" key="1">
    <citation type="submission" date="2020-12" db="EMBL/GenBank/DDBJ databases">
        <title>FDA dAtabase for Regulatory Grade micrObial Sequences (FDA-ARGOS): Supporting development and validation of Infectious Disease Dx tests.</title>
        <authorList>
            <person name="Sproer C."/>
            <person name="Gronow S."/>
            <person name="Severitt S."/>
            <person name="Schroder I."/>
            <person name="Tallon L."/>
            <person name="Sadzewicz L."/>
            <person name="Zhao X."/>
            <person name="Boylan J."/>
            <person name="Ott S."/>
            <person name="Bowen H."/>
            <person name="Vavikolanu K."/>
            <person name="Mehta A."/>
            <person name="Aluvathingal J."/>
            <person name="Nadendla S."/>
            <person name="Lowell S."/>
            <person name="Myers T."/>
            <person name="Yan Y."/>
            <person name="Sichtig H."/>
        </authorList>
    </citation>
    <scope>NUCLEOTIDE SEQUENCE [LARGE SCALE GENOMIC DNA]</scope>
    <source>
        <strain evidence="4 5">FDAARGOS_990</strain>
    </source>
</reference>
<dbReference type="AlphaFoldDB" id="A0A7T3ZZR2"/>
<dbReference type="PROSITE" id="PS50977">
    <property type="entry name" value="HTH_TETR_2"/>
    <property type="match status" value="1"/>
</dbReference>
<dbReference type="RefSeq" id="WP_198499742.1">
    <property type="nucleotide sequence ID" value="NZ_CP065989.1"/>
</dbReference>
<proteinExistence type="predicted"/>
<feature type="domain" description="HTH tetR-type" evidence="3">
    <location>
        <begin position="11"/>
        <end position="71"/>
    </location>
</feature>
<dbReference type="Pfam" id="PF00440">
    <property type="entry name" value="TetR_N"/>
    <property type="match status" value="1"/>
</dbReference>
<dbReference type="PANTHER" id="PTHR30055:SF241">
    <property type="entry name" value="TRANSCRIPTIONAL REGULATORY PROTEIN"/>
    <property type="match status" value="1"/>
</dbReference>
<dbReference type="PRINTS" id="PR00455">
    <property type="entry name" value="HTHTETR"/>
</dbReference>
<sequence>MNTENLSDRRRRTRSTLVEAGVSVFAVKGIEGASIEEICEAGGLTRGAFYSNFSSRDDLVLATLEIRAAETLDRLDATIQRWKEQLDDTDAAEIRPLLTQFVEEIFTEKLHTVADAIAEQEVELYCLRVPELYARYQEIDAGRRERLARLVRTAIENVGAVPTIPLDSLLTILISLFTHLSLQSAAGRELRDPVDIDPGLIVEVLLRFLDFTDCATPEA</sequence>
<dbReference type="GO" id="GO:0000976">
    <property type="term" value="F:transcription cis-regulatory region binding"/>
    <property type="evidence" value="ECO:0007669"/>
    <property type="project" value="TreeGrafter"/>
</dbReference>
<keyword evidence="1 2" id="KW-0238">DNA-binding</keyword>
<accession>A0A7T3ZZR2</accession>
<dbReference type="SUPFAM" id="SSF46689">
    <property type="entry name" value="Homeodomain-like"/>
    <property type="match status" value="1"/>
</dbReference>
<name>A0A7T3ZZR2_9MICO</name>
<protein>
    <submittedName>
        <fullName evidence="4">Helix-turn-helix transcriptional regulator</fullName>
    </submittedName>
</protein>
<evidence type="ECO:0000313" key="4">
    <source>
        <dbReference type="EMBL" id="QQB14687.1"/>
    </source>
</evidence>
<evidence type="ECO:0000256" key="2">
    <source>
        <dbReference type="PROSITE-ProRule" id="PRU00335"/>
    </source>
</evidence>
<dbReference type="Proteomes" id="UP000595374">
    <property type="component" value="Chromosome"/>
</dbReference>
<organism evidence="4 5">
    <name type="scientific">Brevibacterium casei</name>
    <dbReference type="NCBI Taxonomy" id="33889"/>
    <lineage>
        <taxon>Bacteria</taxon>
        <taxon>Bacillati</taxon>
        <taxon>Actinomycetota</taxon>
        <taxon>Actinomycetes</taxon>
        <taxon>Micrococcales</taxon>
        <taxon>Brevibacteriaceae</taxon>
        <taxon>Brevibacterium</taxon>
    </lineage>
</organism>
<dbReference type="InterPro" id="IPR050109">
    <property type="entry name" value="HTH-type_TetR-like_transc_reg"/>
</dbReference>
<feature type="DNA-binding region" description="H-T-H motif" evidence="2">
    <location>
        <begin position="34"/>
        <end position="53"/>
    </location>
</feature>
<evidence type="ECO:0000256" key="1">
    <source>
        <dbReference type="ARBA" id="ARBA00023125"/>
    </source>
</evidence>
<dbReference type="InterPro" id="IPR001647">
    <property type="entry name" value="HTH_TetR"/>
</dbReference>
<dbReference type="InterPro" id="IPR009057">
    <property type="entry name" value="Homeodomain-like_sf"/>
</dbReference>
<dbReference type="Gene3D" id="1.10.357.10">
    <property type="entry name" value="Tetracycline Repressor, domain 2"/>
    <property type="match status" value="1"/>
</dbReference>
<dbReference type="GO" id="GO:0003700">
    <property type="term" value="F:DNA-binding transcription factor activity"/>
    <property type="evidence" value="ECO:0007669"/>
    <property type="project" value="TreeGrafter"/>
</dbReference>
<dbReference type="PANTHER" id="PTHR30055">
    <property type="entry name" value="HTH-TYPE TRANSCRIPTIONAL REGULATOR RUTR"/>
    <property type="match status" value="1"/>
</dbReference>